<gene>
    <name evidence="4" type="primary">20348519</name>
    <name evidence="3" type="ORF">GGTG_08061</name>
</gene>
<feature type="compositionally biased region" description="Basic residues" evidence="1">
    <location>
        <begin position="27"/>
        <end position="38"/>
    </location>
</feature>
<dbReference type="InterPro" id="IPR022617">
    <property type="entry name" value="Rad60/SUMO-like_dom"/>
</dbReference>
<reference evidence="3" key="3">
    <citation type="submission" date="2010-09" db="EMBL/GenBank/DDBJ databases">
        <title>Annotation of Gaeumannomyces graminis var. tritici R3-111a-1.</title>
        <authorList>
            <consortium name="The Broad Institute Genome Sequencing Platform"/>
            <person name="Ma L.-J."/>
            <person name="Dead R."/>
            <person name="Young S.K."/>
            <person name="Zeng Q."/>
            <person name="Gargeya S."/>
            <person name="Fitzgerald M."/>
            <person name="Haas B."/>
            <person name="Abouelleil A."/>
            <person name="Alvarado L."/>
            <person name="Arachchi H.M."/>
            <person name="Berlin A."/>
            <person name="Brown A."/>
            <person name="Chapman S.B."/>
            <person name="Chen Z."/>
            <person name="Dunbar C."/>
            <person name="Freedman E."/>
            <person name="Gearin G."/>
            <person name="Gellesch M."/>
            <person name="Goldberg J."/>
            <person name="Griggs A."/>
            <person name="Gujja S."/>
            <person name="Heiman D."/>
            <person name="Howarth C."/>
            <person name="Larson L."/>
            <person name="Lui A."/>
            <person name="MacDonald P.J.P."/>
            <person name="Mehta T."/>
            <person name="Montmayeur A."/>
            <person name="Murphy C."/>
            <person name="Neiman D."/>
            <person name="Pearson M."/>
            <person name="Priest M."/>
            <person name="Roberts A."/>
            <person name="Saif S."/>
            <person name="Shea T."/>
            <person name="Shenoy N."/>
            <person name="Sisk P."/>
            <person name="Stolte C."/>
            <person name="Sykes S."/>
            <person name="Yandava C."/>
            <person name="Wortman J."/>
            <person name="Nusbaum C."/>
            <person name="Birren B."/>
        </authorList>
    </citation>
    <scope>NUCLEOTIDE SEQUENCE</scope>
    <source>
        <strain evidence="3">R3-111a-1</strain>
    </source>
</reference>
<reference evidence="4" key="4">
    <citation type="journal article" date="2015" name="G3 (Bethesda)">
        <title>Genome sequences of three phytopathogenic species of the Magnaporthaceae family of fungi.</title>
        <authorList>
            <person name="Okagaki L.H."/>
            <person name="Nunes C.C."/>
            <person name="Sailsbery J."/>
            <person name="Clay B."/>
            <person name="Brown D."/>
            <person name="John T."/>
            <person name="Oh Y."/>
            <person name="Young N."/>
            <person name="Fitzgerald M."/>
            <person name="Haas B.J."/>
            <person name="Zeng Q."/>
            <person name="Young S."/>
            <person name="Adiconis X."/>
            <person name="Fan L."/>
            <person name="Levin J.Z."/>
            <person name="Mitchell T.K."/>
            <person name="Okubara P.A."/>
            <person name="Farman M.L."/>
            <person name="Kohn L.M."/>
            <person name="Birren B."/>
            <person name="Ma L.-J."/>
            <person name="Dean R.A."/>
        </authorList>
    </citation>
    <scope>NUCLEOTIDE SEQUENCE</scope>
    <source>
        <strain evidence="4">R3-111a-1</strain>
    </source>
</reference>
<dbReference type="EnsemblFungi" id="EJT74217">
    <property type="protein sequence ID" value="EJT74217"/>
    <property type="gene ID" value="GGTG_08061"/>
</dbReference>
<feature type="region of interest" description="Disordered" evidence="1">
    <location>
        <begin position="381"/>
        <end position="404"/>
    </location>
</feature>
<sequence length="545" mass="59314">MNRSDIAPTYTMSSTIDPFAADQQPKPKPKKPLFKRQAKAAPKTQSAPAVPDANSPVVEKDDEDLALFKQSKHFFPVILRDQDEEREAELRKSQDRSASEARERNLQIRDKTEGSDDDIYDASPRASNRKRRTSSSHDRPITPPSSKRNRTNPESRTRDSSGRLDKGKGLAAPYSLATPTKGSFYGSHAAGLDDSEDDATDRKRLLPTPRGGVGSRGGLGNGATPTISLDDSDDDNKAAIIKKPSESDDDIEEIPPATEPEDDQFAHFVAQAEARRAAQRKAAAAKEATAAAGGPVPVEDRVVTIIVTSRLGGPDMKPIQFRRRVSGNIKAVRDCVGAFAPSRGRPLTPAEQESLFVTWKGRKLFNQNTIMSLGVIPDEDGVLRRTATPDGPGMGRQDESDGYTEGGALHFEAWTEEGYEAWSRQQKKRHRRELGEPVSDDEEGADAEAARNGAAGPEQSAKSGGGGGGGSRIRIIMKSKDHEPVKTSVAPTDTVADLILAFRTCRHVGADKQVEIRWDGDKLDGETTIEEAEIEDKDTVEVYVR</sequence>
<evidence type="ECO:0000313" key="4">
    <source>
        <dbReference type="EnsemblFungi" id="EJT74217"/>
    </source>
</evidence>
<dbReference type="InterPro" id="IPR029071">
    <property type="entry name" value="Ubiquitin-like_domsf"/>
</dbReference>
<dbReference type="STRING" id="644352.J3P3H5"/>
<dbReference type="SUPFAM" id="SSF54236">
    <property type="entry name" value="Ubiquitin-like"/>
    <property type="match status" value="1"/>
</dbReference>
<keyword evidence="5" id="KW-1185">Reference proteome</keyword>
<dbReference type="OrthoDB" id="3365399at2759"/>
<evidence type="ECO:0000256" key="1">
    <source>
        <dbReference type="SAM" id="MobiDB-lite"/>
    </source>
</evidence>
<dbReference type="PROSITE" id="PS50053">
    <property type="entry name" value="UBIQUITIN_2"/>
    <property type="match status" value="1"/>
</dbReference>
<evidence type="ECO:0000313" key="3">
    <source>
        <dbReference type="EMBL" id="EJT74217.1"/>
    </source>
</evidence>
<feature type="region of interest" description="Disordered" evidence="1">
    <location>
        <begin position="425"/>
        <end position="473"/>
    </location>
</feature>
<feature type="compositionally biased region" description="Basic and acidic residues" evidence="1">
    <location>
        <begin position="80"/>
        <end position="114"/>
    </location>
</feature>
<dbReference type="AlphaFoldDB" id="J3P3H5"/>
<dbReference type="Proteomes" id="UP000006039">
    <property type="component" value="Unassembled WGS sequence"/>
</dbReference>
<dbReference type="EMBL" id="GL385398">
    <property type="protein sequence ID" value="EJT74217.1"/>
    <property type="molecule type" value="Genomic_DNA"/>
</dbReference>
<evidence type="ECO:0000259" key="2">
    <source>
        <dbReference type="PROSITE" id="PS50053"/>
    </source>
</evidence>
<dbReference type="Pfam" id="PF11976">
    <property type="entry name" value="Rad60-SLD"/>
    <property type="match status" value="1"/>
</dbReference>
<feature type="compositionally biased region" description="Acidic residues" evidence="1">
    <location>
        <begin position="247"/>
        <end position="261"/>
    </location>
</feature>
<dbReference type="GeneID" id="20348519"/>
<dbReference type="VEuPathDB" id="FungiDB:GGTG_08061"/>
<reference evidence="3" key="2">
    <citation type="submission" date="2010-07" db="EMBL/GenBank/DDBJ databases">
        <authorList>
            <consortium name="The Broad Institute Genome Sequencing Platform"/>
            <consortium name="Broad Institute Genome Sequencing Center for Infectious Disease"/>
            <person name="Ma L.-J."/>
            <person name="Dead R."/>
            <person name="Young S."/>
            <person name="Zeng Q."/>
            <person name="Koehrsen M."/>
            <person name="Alvarado L."/>
            <person name="Berlin A."/>
            <person name="Chapman S.B."/>
            <person name="Chen Z."/>
            <person name="Freedman E."/>
            <person name="Gellesch M."/>
            <person name="Goldberg J."/>
            <person name="Griggs A."/>
            <person name="Gujja S."/>
            <person name="Heilman E.R."/>
            <person name="Heiman D."/>
            <person name="Hepburn T."/>
            <person name="Howarth C."/>
            <person name="Jen D."/>
            <person name="Larson L."/>
            <person name="Mehta T."/>
            <person name="Neiman D."/>
            <person name="Pearson M."/>
            <person name="Roberts A."/>
            <person name="Saif S."/>
            <person name="Shea T."/>
            <person name="Shenoy N."/>
            <person name="Sisk P."/>
            <person name="Stolte C."/>
            <person name="Sykes S."/>
            <person name="Walk T."/>
            <person name="White J."/>
            <person name="Yandava C."/>
            <person name="Haas B."/>
            <person name="Nusbaum C."/>
            <person name="Birren B."/>
        </authorList>
    </citation>
    <scope>NUCLEOTIDE SEQUENCE</scope>
    <source>
        <strain evidence="3">R3-111a-1</strain>
    </source>
</reference>
<protein>
    <recommendedName>
        <fullName evidence="2">Ubiquitin-like domain-containing protein</fullName>
    </recommendedName>
</protein>
<evidence type="ECO:0000313" key="5">
    <source>
        <dbReference type="Proteomes" id="UP000006039"/>
    </source>
</evidence>
<name>J3P3H5_GAET3</name>
<reference evidence="4" key="5">
    <citation type="submission" date="2018-04" db="UniProtKB">
        <authorList>
            <consortium name="EnsemblFungi"/>
        </authorList>
    </citation>
    <scope>IDENTIFICATION</scope>
    <source>
        <strain evidence="4">R3-111a-1</strain>
    </source>
</reference>
<feature type="compositionally biased region" description="Gly residues" evidence="1">
    <location>
        <begin position="211"/>
        <end position="221"/>
    </location>
</feature>
<dbReference type="RefSeq" id="XP_009224161.1">
    <property type="nucleotide sequence ID" value="XM_009225897.1"/>
</dbReference>
<feature type="compositionally biased region" description="Basic and acidic residues" evidence="1">
    <location>
        <begin position="151"/>
        <end position="168"/>
    </location>
</feature>
<dbReference type="eggNOG" id="ENOG502SB4V">
    <property type="taxonomic scope" value="Eukaryota"/>
</dbReference>
<accession>J3P3H5</accession>
<organism evidence="3">
    <name type="scientific">Gaeumannomyces tritici (strain R3-111a-1)</name>
    <name type="common">Wheat and barley take-all root rot fungus</name>
    <name type="synonym">Gaeumannomyces graminis var. tritici</name>
    <dbReference type="NCBI Taxonomy" id="644352"/>
    <lineage>
        <taxon>Eukaryota</taxon>
        <taxon>Fungi</taxon>
        <taxon>Dikarya</taxon>
        <taxon>Ascomycota</taxon>
        <taxon>Pezizomycotina</taxon>
        <taxon>Sordariomycetes</taxon>
        <taxon>Sordariomycetidae</taxon>
        <taxon>Magnaporthales</taxon>
        <taxon>Magnaporthaceae</taxon>
        <taxon>Gaeumannomyces</taxon>
    </lineage>
</organism>
<dbReference type="InterPro" id="IPR000626">
    <property type="entry name" value="Ubiquitin-like_dom"/>
</dbReference>
<feature type="domain" description="Ubiquitin-like" evidence="2">
    <location>
        <begin position="473"/>
        <end position="545"/>
    </location>
</feature>
<dbReference type="HOGENOM" id="CLU_032739_1_0_1"/>
<proteinExistence type="predicted"/>
<reference evidence="5" key="1">
    <citation type="submission" date="2010-07" db="EMBL/GenBank/DDBJ databases">
        <title>The genome sequence of Gaeumannomyces graminis var. tritici strain R3-111a-1.</title>
        <authorList>
            <consortium name="The Broad Institute Genome Sequencing Platform"/>
            <person name="Ma L.-J."/>
            <person name="Dead R."/>
            <person name="Young S."/>
            <person name="Zeng Q."/>
            <person name="Koehrsen M."/>
            <person name="Alvarado L."/>
            <person name="Berlin A."/>
            <person name="Chapman S.B."/>
            <person name="Chen Z."/>
            <person name="Freedman E."/>
            <person name="Gellesch M."/>
            <person name="Goldberg J."/>
            <person name="Griggs A."/>
            <person name="Gujja S."/>
            <person name="Heilman E.R."/>
            <person name="Heiman D."/>
            <person name="Hepburn T."/>
            <person name="Howarth C."/>
            <person name="Jen D."/>
            <person name="Larson L."/>
            <person name="Mehta T."/>
            <person name="Neiman D."/>
            <person name="Pearson M."/>
            <person name="Roberts A."/>
            <person name="Saif S."/>
            <person name="Shea T."/>
            <person name="Shenoy N."/>
            <person name="Sisk P."/>
            <person name="Stolte C."/>
            <person name="Sykes S."/>
            <person name="Walk T."/>
            <person name="White J."/>
            <person name="Yandava C."/>
            <person name="Haas B."/>
            <person name="Nusbaum C."/>
            <person name="Birren B."/>
        </authorList>
    </citation>
    <scope>NUCLEOTIDE SEQUENCE [LARGE SCALE GENOMIC DNA]</scope>
    <source>
        <strain evidence="5">R3-111a-1</strain>
    </source>
</reference>
<dbReference type="Gene3D" id="3.10.20.90">
    <property type="entry name" value="Phosphatidylinositol 3-kinase Catalytic Subunit, Chain A, domain 1"/>
    <property type="match status" value="1"/>
</dbReference>
<feature type="region of interest" description="Disordered" evidence="1">
    <location>
        <begin position="1"/>
        <end position="261"/>
    </location>
</feature>